<dbReference type="SUPFAM" id="SSF141523">
    <property type="entry name" value="L,D-transpeptidase catalytic domain-like"/>
    <property type="match status" value="1"/>
</dbReference>
<keyword evidence="8" id="KW-0732">Signal</keyword>
<dbReference type="PROSITE" id="PS52029">
    <property type="entry name" value="LD_TPASE"/>
    <property type="match status" value="1"/>
</dbReference>
<keyword evidence="11" id="KW-1185">Reference proteome</keyword>
<gene>
    <name evidence="10" type="ORF">GCM10009559_20870</name>
</gene>
<protein>
    <recommendedName>
        <fullName evidence="9">L,D-TPase catalytic domain-containing protein</fullName>
    </recommendedName>
</protein>
<comment type="pathway">
    <text evidence="1 6">Cell wall biogenesis; peptidoglycan biosynthesis.</text>
</comment>
<dbReference type="EMBL" id="BAAAHP010000056">
    <property type="protein sequence ID" value="GAA0932124.1"/>
    <property type="molecule type" value="Genomic_DNA"/>
</dbReference>
<sequence length="264" mass="27595">MAGSARRAPAARAAVGAVVAAVVATGLLGFGSAQAEPQVTAPDVDPAPVLTSPAPPTERPPASRERTERREAPASRNSADSSDSAADDDSPGRLRAAAPQPPQQDSEPADPPADPPSDPPADASEDAQAQPTAQMPHPAPPPGPPALVPGTPCTATARACVALRERTAWLIDRGTVVRGPVRIQHGDRADPTPRGTFAVQWKAEQYTSREYLTQMPYSVFFADGGIAFHEGAQDTPSAGCVKLINEDAKAFFYYLQVGDEVQIH</sequence>
<dbReference type="InterPro" id="IPR038063">
    <property type="entry name" value="Transpep_catalytic_dom"/>
</dbReference>
<feature type="compositionally biased region" description="Low complexity" evidence="7">
    <location>
        <begin position="120"/>
        <end position="136"/>
    </location>
</feature>
<evidence type="ECO:0000256" key="7">
    <source>
        <dbReference type="SAM" id="MobiDB-lite"/>
    </source>
</evidence>
<feature type="compositionally biased region" description="Basic and acidic residues" evidence="7">
    <location>
        <begin position="61"/>
        <end position="73"/>
    </location>
</feature>
<evidence type="ECO:0000256" key="4">
    <source>
        <dbReference type="ARBA" id="ARBA00022984"/>
    </source>
</evidence>
<evidence type="ECO:0000259" key="9">
    <source>
        <dbReference type="PROSITE" id="PS52029"/>
    </source>
</evidence>
<feature type="compositionally biased region" description="Pro residues" evidence="7">
    <location>
        <begin position="109"/>
        <end position="119"/>
    </location>
</feature>
<evidence type="ECO:0000256" key="5">
    <source>
        <dbReference type="ARBA" id="ARBA00023316"/>
    </source>
</evidence>
<dbReference type="PANTHER" id="PTHR30582">
    <property type="entry name" value="L,D-TRANSPEPTIDASE"/>
    <property type="match status" value="1"/>
</dbReference>
<feature type="compositionally biased region" description="Pro residues" evidence="7">
    <location>
        <begin position="137"/>
        <end position="147"/>
    </location>
</feature>
<feature type="domain" description="L,D-TPase catalytic" evidence="9">
    <location>
        <begin position="157"/>
        <end position="264"/>
    </location>
</feature>
<dbReference type="CDD" id="cd16913">
    <property type="entry name" value="YkuD_like"/>
    <property type="match status" value="1"/>
</dbReference>
<feature type="region of interest" description="Disordered" evidence="7">
    <location>
        <begin position="36"/>
        <end position="151"/>
    </location>
</feature>
<name>A0ABN1PRH3_9PSEU</name>
<dbReference type="Proteomes" id="UP001499967">
    <property type="component" value="Unassembled WGS sequence"/>
</dbReference>
<feature type="active site" description="Proton donor/acceptor" evidence="6">
    <location>
        <position position="229"/>
    </location>
</feature>
<feature type="active site" description="Nucleophile" evidence="6">
    <location>
        <position position="240"/>
    </location>
</feature>
<dbReference type="RefSeq" id="WP_343941097.1">
    <property type="nucleotide sequence ID" value="NZ_BAAAHP010000056.1"/>
</dbReference>
<evidence type="ECO:0000256" key="6">
    <source>
        <dbReference type="PROSITE-ProRule" id="PRU01373"/>
    </source>
</evidence>
<reference evidence="11" key="1">
    <citation type="journal article" date="2019" name="Int. J. Syst. Evol. Microbiol.">
        <title>The Global Catalogue of Microorganisms (GCM) 10K type strain sequencing project: providing services to taxonomists for standard genome sequencing and annotation.</title>
        <authorList>
            <consortium name="The Broad Institute Genomics Platform"/>
            <consortium name="The Broad Institute Genome Sequencing Center for Infectious Disease"/>
            <person name="Wu L."/>
            <person name="Ma J."/>
        </authorList>
    </citation>
    <scope>NUCLEOTIDE SEQUENCE [LARGE SCALE GENOMIC DNA]</scope>
    <source>
        <strain evidence="11">JCM 11117</strain>
    </source>
</reference>
<keyword evidence="3 6" id="KW-0133">Cell shape</keyword>
<keyword evidence="2" id="KW-0808">Transferase</keyword>
<dbReference type="Pfam" id="PF03734">
    <property type="entry name" value="YkuD"/>
    <property type="match status" value="1"/>
</dbReference>
<organism evidence="10 11">
    <name type="scientific">Pseudonocardia zijingensis</name>
    <dbReference type="NCBI Taxonomy" id="153376"/>
    <lineage>
        <taxon>Bacteria</taxon>
        <taxon>Bacillati</taxon>
        <taxon>Actinomycetota</taxon>
        <taxon>Actinomycetes</taxon>
        <taxon>Pseudonocardiales</taxon>
        <taxon>Pseudonocardiaceae</taxon>
        <taxon>Pseudonocardia</taxon>
    </lineage>
</organism>
<proteinExistence type="predicted"/>
<dbReference type="InterPro" id="IPR005490">
    <property type="entry name" value="LD_TPept_cat_dom"/>
</dbReference>
<accession>A0ABN1PRH3</accession>
<dbReference type="Gene3D" id="2.40.440.10">
    <property type="entry name" value="L,D-transpeptidase catalytic domain-like"/>
    <property type="match status" value="1"/>
</dbReference>
<evidence type="ECO:0000256" key="2">
    <source>
        <dbReference type="ARBA" id="ARBA00022679"/>
    </source>
</evidence>
<evidence type="ECO:0000256" key="3">
    <source>
        <dbReference type="ARBA" id="ARBA00022960"/>
    </source>
</evidence>
<evidence type="ECO:0000313" key="10">
    <source>
        <dbReference type="EMBL" id="GAA0932124.1"/>
    </source>
</evidence>
<keyword evidence="5 6" id="KW-0961">Cell wall biogenesis/degradation</keyword>
<feature type="signal peptide" evidence="8">
    <location>
        <begin position="1"/>
        <end position="35"/>
    </location>
</feature>
<evidence type="ECO:0000256" key="1">
    <source>
        <dbReference type="ARBA" id="ARBA00004752"/>
    </source>
</evidence>
<evidence type="ECO:0000313" key="11">
    <source>
        <dbReference type="Proteomes" id="UP001499967"/>
    </source>
</evidence>
<keyword evidence="4 6" id="KW-0573">Peptidoglycan synthesis</keyword>
<dbReference type="InterPro" id="IPR050979">
    <property type="entry name" value="LD-transpeptidase"/>
</dbReference>
<evidence type="ECO:0000256" key="8">
    <source>
        <dbReference type="SAM" id="SignalP"/>
    </source>
</evidence>
<dbReference type="PANTHER" id="PTHR30582:SF33">
    <property type="entry name" value="EXPORTED PROTEIN"/>
    <property type="match status" value="1"/>
</dbReference>
<feature type="chain" id="PRO_5047201857" description="L,D-TPase catalytic domain-containing protein" evidence="8">
    <location>
        <begin position="36"/>
        <end position="264"/>
    </location>
</feature>
<comment type="caution">
    <text evidence="10">The sequence shown here is derived from an EMBL/GenBank/DDBJ whole genome shotgun (WGS) entry which is preliminary data.</text>
</comment>